<proteinExistence type="predicted"/>
<protein>
    <submittedName>
        <fullName evidence="2">Uncharacterized protein</fullName>
    </submittedName>
</protein>
<dbReference type="EMBL" id="MNVN01000022">
    <property type="protein sequence ID" value="OIO30239.1"/>
    <property type="molecule type" value="Genomic_DNA"/>
</dbReference>
<name>A0A1J4V7I5_9BACT</name>
<gene>
    <name evidence="2" type="ORF">AUJ77_03860</name>
</gene>
<feature type="transmembrane region" description="Helical" evidence="1">
    <location>
        <begin position="7"/>
        <end position="32"/>
    </location>
</feature>
<reference evidence="2 3" key="1">
    <citation type="journal article" date="2016" name="Environ. Microbiol.">
        <title>Genomic resolution of a cold subsurface aquifer community provides metabolic insights for novel microbes adapted to high CO concentrations.</title>
        <authorList>
            <person name="Probst A.J."/>
            <person name="Castelle C.J."/>
            <person name="Singh A."/>
            <person name="Brown C.T."/>
            <person name="Anantharaman K."/>
            <person name="Sharon I."/>
            <person name="Hug L.A."/>
            <person name="Burstein D."/>
            <person name="Emerson J.B."/>
            <person name="Thomas B.C."/>
            <person name="Banfield J.F."/>
        </authorList>
    </citation>
    <scope>NUCLEOTIDE SEQUENCE [LARGE SCALE GENOMIC DNA]</scope>
    <source>
        <strain evidence="2">CG1_02_43_90</strain>
    </source>
</reference>
<comment type="caution">
    <text evidence="2">The sequence shown here is derived from an EMBL/GenBank/DDBJ whole genome shotgun (WGS) entry which is preliminary data.</text>
</comment>
<dbReference type="Proteomes" id="UP000181992">
    <property type="component" value="Unassembled WGS sequence"/>
</dbReference>
<keyword evidence="1" id="KW-0472">Membrane</keyword>
<dbReference type="STRING" id="1805281.AUJ77_03860"/>
<accession>A0A1J4V7I5</accession>
<dbReference type="AlphaFoldDB" id="A0A1J4V7I5"/>
<evidence type="ECO:0000313" key="3">
    <source>
        <dbReference type="Proteomes" id="UP000181992"/>
    </source>
</evidence>
<sequence>MKSPKKIIILLATTFVSMLVLIAVYAFIFLAMEKKTEETSILAESSRKISGKESHVGSAALSLKTEAHNLEKLSTYFIKEQEIVSFTKDIEALGPQSGTVLKIESLDPGMTEKSVPFLDFRIKATGGFGDIMRLMTLLQNFPGNFEWRTLQLVRLEDGASVLWEANASLTALNFIKE</sequence>
<evidence type="ECO:0000256" key="1">
    <source>
        <dbReference type="SAM" id="Phobius"/>
    </source>
</evidence>
<organism evidence="2 3">
    <name type="scientific">Candidatus Nomurabacteria bacterium CG1_02_43_90</name>
    <dbReference type="NCBI Taxonomy" id="1805281"/>
    <lineage>
        <taxon>Bacteria</taxon>
        <taxon>Candidatus Nomuraibacteriota</taxon>
    </lineage>
</organism>
<evidence type="ECO:0000313" key="2">
    <source>
        <dbReference type="EMBL" id="OIO30239.1"/>
    </source>
</evidence>
<keyword evidence="1" id="KW-0812">Transmembrane</keyword>
<keyword evidence="1" id="KW-1133">Transmembrane helix</keyword>